<keyword evidence="3 6" id="KW-0547">Nucleotide-binding</keyword>
<dbReference type="EMBL" id="CAJOBI010140262">
    <property type="protein sequence ID" value="CAF4764612.1"/>
    <property type="molecule type" value="Genomic_DNA"/>
</dbReference>
<dbReference type="PROSITE" id="PS00108">
    <property type="entry name" value="PROTEIN_KINASE_ST"/>
    <property type="match status" value="1"/>
</dbReference>
<feature type="binding site" evidence="6">
    <location>
        <position position="97"/>
    </location>
    <ligand>
        <name>ATP</name>
        <dbReference type="ChEBI" id="CHEBI:30616"/>
    </ligand>
</feature>
<dbReference type="InterPro" id="IPR008271">
    <property type="entry name" value="Ser/Thr_kinase_AS"/>
</dbReference>
<organism evidence="9 10">
    <name type="scientific">Rotaria magnacalcarata</name>
    <dbReference type="NCBI Taxonomy" id="392030"/>
    <lineage>
        <taxon>Eukaryota</taxon>
        <taxon>Metazoa</taxon>
        <taxon>Spiralia</taxon>
        <taxon>Gnathifera</taxon>
        <taxon>Rotifera</taxon>
        <taxon>Eurotatoria</taxon>
        <taxon>Bdelloidea</taxon>
        <taxon>Philodinida</taxon>
        <taxon>Philodinidae</taxon>
        <taxon>Rotaria</taxon>
    </lineage>
</organism>
<evidence type="ECO:0000313" key="10">
    <source>
        <dbReference type="Proteomes" id="UP000676336"/>
    </source>
</evidence>
<evidence type="ECO:0000259" key="8">
    <source>
        <dbReference type="PROSITE" id="PS50011"/>
    </source>
</evidence>
<dbReference type="InterPro" id="IPR017441">
    <property type="entry name" value="Protein_kinase_ATP_BS"/>
</dbReference>
<feature type="domain" description="Protein kinase" evidence="8">
    <location>
        <begin position="63"/>
        <end position="327"/>
    </location>
</feature>
<accession>A0A8S3B2F3</accession>
<dbReference type="AlphaFoldDB" id="A0A8S3B2F3"/>
<keyword evidence="5 6" id="KW-0067">ATP-binding</keyword>
<evidence type="ECO:0000256" key="1">
    <source>
        <dbReference type="ARBA" id="ARBA00022527"/>
    </source>
</evidence>
<dbReference type="CDD" id="cd05117">
    <property type="entry name" value="STKc_CAMK"/>
    <property type="match status" value="1"/>
</dbReference>
<dbReference type="FunFam" id="3.30.200.20:FF:000315">
    <property type="entry name" value="Calcium-dependent protein kinase 3"/>
    <property type="match status" value="1"/>
</dbReference>
<keyword evidence="1 7" id="KW-0723">Serine/threonine-protein kinase</keyword>
<sequence>EVNECFGRQTSFTVVIIHHQRRLLLTDVYGVMSKGTHKQFSVLSTRQITHTRLYDDGILETKYEISNKLGEGSFGTVYRVRNKETDLFYAMKTIAKKPGNKIKAISLDNEVKLLEEINHPNLIQLHEVLESSQNLYLIVELCEGGELGLHVKKIGPLPEETIKQIMSKLVSALYYLHKMDIVHRDLKLENILLKNTPTSKTDEFDIRVTDFGLSSKKSITNTDSLFNEYCGTPLYMAPEILENKNYSALCDVWALGIIMYYLICGRHAYIANDERRLLEIIRSTKLRYDSERFKNLTSEGLDFLQGMIVYDTVHRRTMGELTVHPWLTGRSDKGPTKDIITMMKEFQAENERRRTNLENNPTMELNAASNDIILQSISNDESETVSHSTSSKQDYLDHQIKTTSNQTKSNTLERRATVDRNKLNFKTNRLTTDVLKTSRRSNNVANESNITSPNSHLQMKHNDRVIYLF</sequence>
<dbReference type="Proteomes" id="UP000676336">
    <property type="component" value="Unassembled WGS sequence"/>
</dbReference>
<evidence type="ECO:0000256" key="2">
    <source>
        <dbReference type="ARBA" id="ARBA00022679"/>
    </source>
</evidence>
<evidence type="ECO:0000256" key="6">
    <source>
        <dbReference type="PROSITE-ProRule" id="PRU10141"/>
    </source>
</evidence>
<dbReference type="GO" id="GO:0004674">
    <property type="term" value="F:protein serine/threonine kinase activity"/>
    <property type="evidence" value="ECO:0007669"/>
    <property type="project" value="UniProtKB-KW"/>
</dbReference>
<dbReference type="Pfam" id="PF00069">
    <property type="entry name" value="Pkinase"/>
    <property type="match status" value="1"/>
</dbReference>
<gene>
    <name evidence="9" type="ORF">SMN809_LOCUS45685</name>
</gene>
<evidence type="ECO:0000313" key="9">
    <source>
        <dbReference type="EMBL" id="CAF4764612.1"/>
    </source>
</evidence>
<dbReference type="GO" id="GO:0005524">
    <property type="term" value="F:ATP binding"/>
    <property type="evidence" value="ECO:0007669"/>
    <property type="project" value="UniProtKB-UniRule"/>
</dbReference>
<comment type="similarity">
    <text evidence="7">Belongs to the protein kinase superfamily.</text>
</comment>
<evidence type="ECO:0000256" key="3">
    <source>
        <dbReference type="ARBA" id="ARBA00022741"/>
    </source>
</evidence>
<keyword evidence="4" id="KW-0418">Kinase</keyword>
<dbReference type="SMART" id="SM00220">
    <property type="entry name" value="S_TKc"/>
    <property type="match status" value="1"/>
</dbReference>
<dbReference type="Gene3D" id="1.10.510.10">
    <property type="entry name" value="Transferase(Phosphotransferase) domain 1"/>
    <property type="match status" value="1"/>
</dbReference>
<dbReference type="InterPro" id="IPR000719">
    <property type="entry name" value="Prot_kinase_dom"/>
</dbReference>
<dbReference type="PANTHER" id="PTHR24347">
    <property type="entry name" value="SERINE/THREONINE-PROTEIN KINASE"/>
    <property type="match status" value="1"/>
</dbReference>
<evidence type="ECO:0000256" key="4">
    <source>
        <dbReference type="ARBA" id="ARBA00022777"/>
    </source>
</evidence>
<keyword evidence="2" id="KW-0808">Transferase</keyword>
<name>A0A8S3B2F3_9BILA</name>
<evidence type="ECO:0000256" key="7">
    <source>
        <dbReference type="RuleBase" id="RU000304"/>
    </source>
</evidence>
<dbReference type="InterPro" id="IPR011009">
    <property type="entry name" value="Kinase-like_dom_sf"/>
</dbReference>
<dbReference type="SUPFAM" id="SSF56112">
    <property type="entry name" value="Protein kinase-like (PK-like)"/>
    <property type="match status" value="1"/>
</dbReference>
<proteinExistence type="inferred from homology"/>
<dbReference type="PROSITE" id="PS00107">
    <property type="entry name" value="PROTEIN_KINASE_ATP"/>
    <property type="match status" value="1"/>
</dbReference>
<comment type="caution">
    <text evidence="9">The sequence shown here is derived from an EMBL/GenBank/DDBJ whole genome shotgun (WGS) entry which is preliminary data.</text>
</comment>
<protein>
    <recommendedName>
        <fullName evidence="8">Protein kinase domain-containing protein</fullName>
    </recommendedName>
</protein>
<dbReference type="PROSITE" id="PS50011">
    <property type="entry name" value="PROTEIN_KINASE_DOM"/>
    <property type="match status" value="1"/>
</dbReference>
<evidence type="ECO:0000256" key="5">
    <source>
        <dbReference type="ARBA" id="ARBA00022840"/>
    </source>
</evidence>
<dbReference type="FunFam" id="1.10.510.10:FF:000571">
    <property type="entry name" value="Maternal embryonic leucine zipper kinase"/>
    <property type="match status" value="1"/>
</dbReference>
<reference evidence="9" key="1">
    <citation type="submission" date="2021-02" db="EMBL/GenBank/DDBJ databases">
        <authorList>
            <person name="Nowell W R."/>
        </authorList>
    </citation>
    <scope>NUCLEOTIDE SEQUENCE</scope>
</reference>
<feature type="non-terminal residue" evidence="9">
    <location>
        <position position="1"/>
    </location>
</feature>